<reference evidence="3" key="1">
    <citation type="journal article" date="2006" name="PLoS Biol.">
        <title>Macronuclear genome sequence of the ciliate Tetrahymena thermophila, a model eukaryote.</title>
        <authorList>
            <person name="Eisen J.A."/>
            <person name="Coyne R.S."/>
            <person name="Wu M."/>
            <person name="Wu D."/>
            <person name="Thiagarajan M."/>
            <person name="Wortman J.R."/>
            <person name="Badger J.H."/>
            <person name="Ren Q."/>
            <person name="Amedeo P."/>
            <person name="Jones K.M."/>
            <person name="Tallon L.J."/>
            <person name="Delcher A.L."/>
            <person name="Salzberg S.L."/>
            <person name="Silva J.C."/>
            <person name="Haas B.J."/>
            <person name="Majoros W.H."/>
            <person name="Farzad M."/>
            <person name="Carlton J.M."/>
            <person name="Smith R.K. Jr."/>
            <person name="Garg J."/>
            <person name="Pearlman R.E."/>
            <person name="Karrer K.M."/>
            <person name="Sun L."/>
            <person name="Manning G."/>
            <person name="Elde N.C."/>
            <person name="Turkewitz A.P."/>
            <person name="Asai D.J."/>
            <person name="Wilkes D.E."/>
            <person name="Wang Y."/>
            <person name="Cai H."/>
            <person name="Collins K."/>
            <person name="Stewart B.A."/>
            <person name="Lee S.R."/>
            <person name="Wilamowska K."/>
            <person name="Weinberg Z."/>
            <person name="Ruzzo W.L."/>
            <person name="Wloga D."/>
            <person name="Gaertig J."/>
            <person name="Frankel J."/>
            <person name="Tsao C.-C."/>
            <person name="Gorovsky M.A."/>
            <person name="Keeling P.J."/>
            <person name="Waller R.F."/>
            <person name="Patron N.J."/>
            <person name="Cherry J.M."/>
            <person name="Stover N.A."/>
            <person name="Krieger C.J."/>
            <person name="del Toro C."/>
            <person name="Ryder H.F."/>
            <person name="Williamson S.C."/>
            <person name="Barbeau R.A."/>
            <person name="Hamilton E.P."/>
            <person name="Orias E."/>
        </authorList>
    </citation>
    <scope>NUCLEOTIDE SEQUENCE [LARGE SCALE GENOMIC DNA]</scope>
    <source>
        <strain evidence="3">SB210</strain>
    </source>
</reference>
<dbReference type="AlphaFoldDB" id="W7X3V9"/>
<organism evidence="2 3">
    <name type="scientific">Tetrahymena thermophila (strain SB210)</name>
    <dbReference type="NCBI Taxonomy" id="312017"/>
    <lineage>
        <taxon>Eukaryota</taxon>
        <taxon>Sar</taxon>
        <taxon>Alveolata</taxon>
        <taxon>Ciliophora</taxon>
        <taxon>Intramacronucleata</taxon>
        <taxon>Oligohymenophorea</taxon>
        <taxon>Hymenostomatida</taxon>
        <taxon>Tetrahymenina</taxon>
        <taxon>Tetrahymenidae</taxon>
        <taxon>Tetrahymena</taxon>
    </lineage>
</organism>
<dbReference type="InParanoid" id="W7X3V9"/>
<dbReference type="KEGG" id="tet:TTHERM_000683119"/>
<dbReference type="Proteomes" id="UP000009168">
    <property type="component" value="Unassembled WGS sequence"/>
</dbReference>
<evidence type="ECO:0000256" key="1">
    <source>
        <dbReference type="SAM" id="Phobius"/>
    </source>
</evidence>
<proteinExistence type="predicted"/>
<sequence>MKKKKKDKKNYQLKKNKQKINYLQSTYSNYINLIIYFLIIIFLFLFPIYILISKYIQMINYQYLKHLFLENESFIQRILVIFQQLKSAYFYYKLFNNNEYIIKEFEKNQYNLLQDLNQVIQT</sequence>
<keyword evidence="3" id="KW-1185">Reference proteome</keyword>
<name>W7X3V9_TETTS</name>
<dbReference type="RefSeq" id="XP_012656356.1">
    <property type="nucleotide sequence ID" value="XM_012800902.1"/>
</dbReference>
<gene>
    <name evidence="2" type="ORF">TTHERM_000683119</name>
</gene>
<keyword evidence="1" id="KW-1133">Transmembrane helix</keyword>
<keyword evidence="1" id="KW-0472">Membrane</keyword>
<protein>
    <submittedName>
        <fullName evidence="2">Transmembrane protein, putative</fullName>
    </submittedName>
</protein>
<keyword evidence="1 2" id="KW-0812">Transmembrane</keyword>
<dbReference type="GeneID" id="24440181"/>
<feature type="transmembrane region" description="Helical" evidence="1">
    <location>
        <begin position="30"/>
        <end position="52"/>
    </location>
</feature>
<accession>W7X3V9</accession>
<evidence type="ECO:0000313" key="3">
    <source>
        <dbReference type="Proteomes" id="UP000009168"/>
    </source>
</evidence>
<dbReference type="EMBL" id="GG662247">
    <property type="protein sequence ID" value="EWS71113.1"/>
    <property type="molecule type" value="Genomic_DNA"/>
</dbReference>
<evidence type="ECO:0000313" key="2">
    <source>
        <dbReference type="EMBL" id="EWS71113.1"/>
    </source>
</evidence>